<reference evidence="3 4" key="1">
    <citation type="submission" date="2018-08" db="EMBL/GenBank/DDBJ databases">
        <title>Henriciella mobilis sp. nov., isolated from seawater.</title>
        <authorList>
            <person name="Cheng H."/>
            <person name="Wu Y.-H."/>
            <person name="Xu X.-W."/>
            <person name="Guo L.-L."/>
        </authorList>
    </citation>
    <scope>NUCLEOTIDE SEQUENCE [LARGE SCALE GENOMIC DNA]</scope>
    <source>
        <strain evidence="3 4">CCUG66934</strain>
    </source>
</reference>
<dbReference type="Pfam" id="PF06094">
    <property type="entry name" value="GGACT"/>
    <property type="match status" value="1"/>
</dbReference>
<dbReference type="Proteomes" id="UP000265431">
    <property type="component" value="Unassembled WGS sequence"/>
</dbReference>
<dbReference type="OrthoDB" id="482277at2"/>
<organism evidence="3 4">
    <name type="scientific">Henriciella barbarensis</name>
    <dbReference type="NCBI Taxonomy" id="86342"/>
    <lineage>
        <taxon>Bacteria</taxon>
        <taxon>Pseudomonadati</taxon>
        <taxon>Pseudomonadota</taxon>
        <taxon>Alphaproteobacteria</taxon>
        <taxon>Hyphomonadales</taxon>
        <taxon>Hyphomonadaceae</taxon>
        <taxon>Henriciella</taxon>
    </lineage>
</organism>
<dbReference type="CDD" id="cd06661">
    <property type="entry name" value="GGCT_like"/>
    <property type="match status" value="1"/>
</dbReference>
<dbReference type="GO" id="GO:0016740">
    <property type="term" value="F:transferase activity"/>
    <property type="evidence" value="ECO:0007669"/>
    <property type="project" value="UniProtKB-KW"/>
</dbReference>
<gene>
    <name evidence="3" type="ORF">D1224_10020</name>
</gene>
<dbReference type="InterPro" id="IPR009288">
    <property type="entry name" value="AIG2-like_dom"/>
</dbReference>
<evidence type="ECO:0000313" key="4">
    <source>
        <dbReference type="Proteomes" id="UP000265431"/>
    </source>
</evidence>
<dbReference type="Gene3D" id="3.10.490.10">
    <property type="entry name" value="Gamma-glutamyl cyclotransferase-like"/>
    <property type="match status" value="1"/>
</dbReference>
<keyword evidence="4" id="KW-1185">Reference proteome</keyword>
<keyword evidence="3" id="KW-0808">Transferase</keyword>
<accession>A0A399R0T6</accession>
<evidence type="ECO:0000259" key="2">
    <source>
        <dbReference type="Pfam" id="PF06094"/>
    </source>
</evidence>
<feature type="domain" description="Gamma-glutamylcyclotransferase AIG2-like" evidence="2">
    <location>
        <begin position="41"/>
        <end position="161"/>
    </location>
</feature>
<sequence length="171" mass="19233">MAREPPDQERLQHRRAPRYDPPFGGREMIAPPVSAGDHFVFYGLLKQGMPGGPKGVDLERHGEFLGPCRFKGAMFDMGSYPGVLRKEGICHGMLYRLDHPRIARKLDAFEGVRTDAPVKALYRREKVSILDDFGRPCTKAWAYVYNRPVAGRPMVRSGFWSAGRKSAARTA</sequence>
<feature type="region of interest" description="Disordered" evidence="1">
    <location>
        <begin position="1"/>
        <end position="25"/>
    </location>
</feature>
<dbReference type="InterPro" id="IPR013024">
    <property type="entry name" value="GGCT-like"/>
</dbReference>
<feature type="compositionally biased region" description="Basic and acidic residues" evidence="1">
    <location>
        <begin position="1"/>
        <end position="11"/>
    </location>
</feature>
<proteinExistence type="predicted"/>
<protein>
    <submittedName>
        <fullName evidence="3">Gamma-glutamylcyclotransferase</fullName>
    </submittedName>
</protein>
<dbReference type="AlphaFoldDB" id="A0A399R0T6"/>
<dbReference type="EMBL" id="QWGB01000005">
    <property type="protein sequence ID" value="RIJ24543.1"/>
    <property type="molecule type" value="Genomic_DNA"/>
</dbReference>
<comment type="caution">
    <text evidence="3">The sequence shown here is derived from an EMBL/GenBank/DDBJ whole genome shotgun (WGS) entry which is preliminary data.</text>
</comment>
<name>A0A399R0T6_9PROT</name>
<evidence type="ECO:0000256" key="1">
    <source>
        <dbReference type="SAM" id="MobiDB-lite"/>
    </source>
</evidence>
<dbReference type="InterPro" id="IPR036568">
    <property type="entry name" value="GGCT-like_sf"/>
</dbReference>
<dbReference type="SUPFAM" id="SSF110857">
    <property type="entry name" value="Gamma-glutamyl cyclotransferase-like"/>
    <property type="match status" value="1"/>
</dbReference>
<evidence type="ECO:0000313" key="3">
    <source>
        <dbReference type="EMBL" id="RIJ24543.1"/>
    </source>
</evidence>